<protein>
    <recommendedName>
        <fullName evidence="7">Wiz C-terminal zinc finger domain-containing protein</fullName>
    </recommendedName>
</protein>
<dbReference type="GO" id="GO:0008270">
    <property type="term" value="F:zinc ion binding"/>
    <property type="evidence" value="ECO:0007669"/>
    <property type="project" value="UniProtKB-KW"/>
</dbReference>
<proteinExistence type="predicted"/>
<keyword evidence="2" id="KW-0479">Metal-binding</keyword>
<organism evidence="8 9">
    <name type="scientific">Hucho hucho</name>
    <name type="common">huchen</name>
    <dbReference type="NCBI Taxonomy" id="62062"/>
    <lineage>
        <taxon>Eukaryota</taxon>
        <taxon>Metazoa</taxon>
        <taxon>Chordata</taxon>
        <taxon>Craniata</taxon>
        <taxon>Vertebrata</taxon>
        <taxon>Euteleostomi</taxon>
        <taxon>Actinopterygii</taxon>
        <taxon>Neopterygii</taxon>
        <taxon>Teleostei</taxon>
        <taxon>Protacanthopterygii</taxon>
        <taxon>Salmoniformes</taxon>
        <taxon>Salmonidae</taxon>
        <taxon>Salmoninae</taxon>
        <taxon>Hucho</taxon>
    </lineage>
</organism>
<evidence type="ECO:0000256" key="6">
    <source>
        <dbReference type="SAM" id="MobiDB-lite"/>
    </source>
</evidence>
<reference evidence="8" key="3">
    <citation type="submission" date="2025-09" db="UniProtKB">
        <authorList>
            <consortium name="Ensembl"/>
        </authorList>
    </citation>
    <scope>IDENTIFICATION</scope>
</reference>
<feature type="compositionally biased region" description="Polar residues" evidence="6">
    <location>
        <begin position="128"/>
        <end position="139"/>
    </location>
</feature>
<dbReference type="GeneTree" id="ENSGT01060000248660"/>
<keyword evidence="9" id="KW-1185">Reference proteome</keyword>
<sequence length="380" mass="42453">MLLLRELMRDKREFQRALQILGKKRIPSHSRIPSKQAISNHLTPPKRNPIQNLYNNAKSLVPTYSLPGETLDKKQAETKLEVKGSLSSALIGILKKRKCQVDSKLRTSSLTARNALAVPPSNEHSRGAQVNSTLSNSTSEKGEFNRKVCVHCNATFHSGVSLSNHLRAYAKRKRTALLEGTSKCLRVIINGTCSQSNVTTSHCLQPHYCKVNAMISSMSLPHTNPLHICLQPHYCTVNTMLYSMSLPHTDPLLQYTHGHQSIPNLPEPSVLACPVLNVSAYDCKQRRQRSRPGSKKKTSPTTPHAPEEMYRLTCRFCDLVFQGPLSVQEDWIKHLQRHIMNTSVPHTGAGMREVTSLPKDPSFFTTTERQTPSLATHTAS</sequence>
<dbReference type="PANTHER" id="PTHR24396:SF25">
    <property type="entry name" value="ZINC FINGER PROTEIN 644"/>
    <property type="match status" value="1"/>
</dbReference>
<keyword evidence="4" id="KW-0862">Zinc</keyword>
<feature type="region of interest" description="Disordered" evidence="6">
    <location>
        <begin position="119"/>
        <end position="139"/>
    </location>
</feature>
<feature type="compositionally biased region" description="Polar residues" evidence="6">
    <location>
        <begin position="363"/>
        <end position="380"/>
    </location>
</feature>
<dbReference type="GO" id="GO:0000978">
    <property type="term" value="F:RNA polymerase II cis-regulatory region sequence-specific DNA binding"/>
    <property type="evidence" value="ECO:0007669"/>
    <property type="project" value="TreeGrafter"/>
</dbReference>
<keyword evidence="3" id="KW-0863">Zinc-finger</keyword>
<reference evidence="9" key="1">
    <citation type="submission" date="2018-06" db="EMBL/GenBank/DDBJ databases">
        <title>Genome assembly of Danube salmon.</title>
        <authorList>
            <person name="Macqueen D.J."/>
            <person name="Gundappa M.K."/>
        </authorList>
    </citation>
    <scope>NUCLEOTIDE SEQUENCE [LARGE SCALE GENOMIC DNA]</scope>
</reference>
<reference evidence="8" key="2">
    <citation type="submission" date="2025-08" db="UniProtKB">
        <authorList>
            <consortium name="Ensembl"/>
        </authorList>
    </citation>
    <scope>IDENTIFICATION</scope>
</reference>
<feature type="region of interest" description="Disordered" evidence="6">
    <location>
        <begin position="356"/>
        <end position="380"/>
    </location>
</feature>
<dbReference type="Pfam" id="PF23015">
    <property type="entry name" value="zf-WIZ"/>
    <property type="match status" value="1"/>
</dbReference>
<dbReference type="Proteomes" id="UP000314982">
    <property type="component" value="Unassembled WGS sequence"/>
</dbReference>
<comment type="subcellular location">
    <subcellularLocation>
        <location evidence="1">Nucleus</location>
    </subcellularLocation>
</comment>
<feature type="region of interest" description="Disordered" evidence="6">
    <location>
        <begin position="284"/>
        <end position="305"/>
    </location>
</feature>
<dbReference type="STRING" id="62062.ENSHHUP00000090882"/>
<evidence type="ECO:0000256" key="4">
    <source>
        <dbReference type="ARBA" id="ARBA00022833"/>
    </source>
</evidence>
<dbReference type="Ensembl" id="ENSHHUT00000093689.1">
    <property type="protein sequence ID" value="ENSHHUP00000090882.1"/>
    <property type="gene ID" value="ENSHHUG00000052454.1"/>
</dbReference>
<dbReference type="AlphaFoldDB" id="A0A4W5RQ00"/>
<feature type="compositionally biased region" description="Basic residues" evidence="6">
    <location>
        <begin position="286"/>
        <end position="298"/>
    </location>
</feature>
<evidence type="ECO:0000313" key="9">
    <source>
        <dbReference type="Proteomes" id="UP000314982"/>
    </source>
</evidence>
<evidence type="ECO:0000256" key="5">
    <source>
        <dbReference type="ARBA" id="ARBA00023242"/>
    </source>
</evidence>
<evidence type="ECO:0000259" key="7">
    <source>
        <dbReference type="Pfam" id="PF23015"/>
    </source>
</evidence>
<dbReference type="InterPro" id="IPR055125">
    <property type="entry name" value="Wiz_C_Znf"/>
</dbReference>
<dbReference type="InterPro" id="IPR051643">
    <property type="entry name" value="Transcr_Reg_ZincFinger"/>
</dbReference>
<evidence type="ECO:0000256" key="3">
    <source>
        <dbReference type="ARBA" id="ARBA00022771"/>
    </source>
</evidence>
<keyword evidence="5" id="KW-0539">Nucleus</keyword>
<dbReference type="GO" id="GO:0000981">
    <property type="term" value="F:DNA-binding transcription factor activity, RNA polymerase II-specific"/>
    <property type="evidence" value="ECO:0007669"/>
    <property type="project" value="TreeGrafter"/>
</dbReference>
<evidence type="ECO:0000256" key="1">
    <source>
        <dbReference type="ARBA" id="ARBA00004123"/>
    </source>
</evidence>
<evidence type="ECO:0000313" key="8">
    <source>
        <dbReference type="Ensembl" id="ENSHHUP00000090882.1"/>
    </source>
</evidence>
<dbReference type="GO" id="GO:0005634">
    <property type="term" value="C:nucleus"/>
    <property type="evidence" value="ECO:0007669"/>
    <property type="project" value="UniProtKB-SubCell"/>
</dbReference>
<accession>A0A4W5RQ00</accession>
<evidence type="ECO:0000256" key="2">
    <source>
        <dbReference type="ARBA" id="ARBA00022723"/>
    </source>
</evidence>
<dbReference type="PANTHER" id="PTHR24396">
    <property type="entry name" value="ZINC FINGER PROTEIN"/>
    <property type="match status" value="1"/>
</dbReference>
<feature type="domain" description="Wiz C-terminal zinc finger" evidence="7">
    <location>
        <begin position="308"/>
        <end position="341"/>
    </location>
</feature>
<name>A0A4W5RQ00_9TELE</name>